<feature type="region of interest" description="Disordered" evidence="1">
    <location>
        <begin position="1"/>
        <end position="103"/>
    </location>
</feature>
<reference evidence="2" key="1">
    <citation type="journal article" date="2019" name="Sci. Rep.">
        <title>Draft genome of Tanacetum cinerariifolium, the natural source of mosquito coil.</title>
        <authorList>
            <person name="Yamashiro T."/>
            <person name="Shiraishi A."/>
            <person name="Satake H."/>
            <person name="Nakayama K."/>
        </authorList>
    </citation>
    <scope>NUCLEOTIDE SEQUENCE</scope>
</reference>
<comment type="caution">
    <text evidence="2">The sequence shown here is derived from an EMBL/GenBank/DDBJ whole genome shotgun (WGS) entry which is preliminary data.</text>
</comment>
<protein>
    <submittedName>
        <fullName evidence="2">Uncharacterized protein</fullName>
    </submittedName>
</protein>
<gene>
    <name evidence="2" type="ORF">Tci_885063</name>
</gene>
<evidence type="ECO:0000256" key="1">
    <source>
        <dbReference type="SAM" id="MobiDB-lite"/>
    </source>
</evidence>
<sequence>MHASLQPGSARLARAAARRRAGRHPGATGFSPDHSGRGGAARAAARPAGGAGSHAPGLLAAGGPAGRRYCGRPPRPLRAIGSCLARRLPQPRRRAAGNGVAAS</sequence>
<feature type="compositionally biased region" description="Low complexity" evidence="1">
    <location>
        <begin position="40"/>
        <end position="68"/>
    </location>
</feature>
<organism evidence="2">
    <name type="scientific">Tanacetum cinerariifolium</name>
    <name type="common">Dalmatian daisy</name>
    <name type="synonym">Chrysanthemum cinerariifolium</name>
    <dbReference type="NCBI Taxonomy" id="118510"/>
    <lineage>
        <taxon>Eukaryota</taxon>
        <taxon>Viridiplantae</taxon>
        <taxon>Streptophyta</taxon>
        <taxon>Embryophyta</taxon>
        <taxon>Tracheophyta</taxon>
        <taxon>Spermatophyta</taxon>
        <taxon>Magnoliopsida</taxon>
        <taxon>eudicotyledons</taxon>
        <taxon>Gunneridae</taxon>
        <taxon>Pentapetalae</taxon>
        <taxon>asterids</taxon>
        <taxon>campanulids</taxon>
        <taxon>Asterales</taxon>
        <taxon>Asteraceae</taxon>
        <taxon>Asteroideae</taxon>
        <taxon>Anthemideae</taxon>
        <taxon>Anthemidinae</taxon>
        <taxon>Tanacetum</taxon>
    </lineage>
</organism>
<name>A0A699TZP2_TANCI</name>
<dbReference type="AlphaFoldDB" id="A0A699TZP2"/>
<accession>A0A699TZP2</accession>
<proteinExistence type="predicted"/>
<dbReference type="EMBL" id="BKCJ011270132">
    <property type="protein sequence ID" value="GFD13094.1"/>
    <property type="molecule type" value="Genomic_DNA"/>
</dbReference>
<evidence type="ECO:0000313" key="2">
    <source>
        <dbReference type="EMBL" id="GFD13094.1"/>
    </source>
</evidence>